<evidence type="ECO:0000313" key="1">
    <source>
        <dbReference type="EMBL" id="PWN54394.1"/>
    </source>
</evidence>
<protein>
    <submittedName>
        <fullName evidence="1">Ribosomal protein L1</fullName>
    </submittedName>
</protein>
<keyword evidence="1" id="KW-0689">Ribosomal protein</keyword>
<accession>A0ACD0P8L5</accession>
<gene>
    <name evidence="1" type="ORF">IE53DRAFT_407973</name>
</gene>
<dbReference type="EMBL" id="KZ819686">
    <property type="protein sequence ID" value="PWN54394.1"/>
    <property type="molecule type" value="Genomic_DNA"/>
</dbReference>
<keyword evidence="1" id="KW-0687">Ribonucleoprotein</keyword>
<proteinExistence type="predicted"/>
<reference evidence="1 2" key="1">
    <citation type="journal article" date="2018" name="Mol. Biol. Evol.">
        <title>Broad Genomic Sampling Reveals a Smut Pathogenic Ancestry of the Fungal Clade Ustilaginomycotina.</title>
        <authorList>
            <person name="Kijpornyongpan T."/>
            <person name="Mondo S.J."/>
            <person name="Barry K."/>
            <person name="Sandor L."/>
            <person name="Lee J."/>
            <person name="Lipzen A."/>
            <person name="Pangilinan J."/>
            <person name="LaButti K."/>
            <person name="Hainaut M."/>
            <person name="Henrissat B."/>
            <person name="Grigoriev I.V."/>
            <person name="Spatafora J.W."/>
            <person name="Aime M.C."/>
        </authorList>
    </citation>
    <scope>NUCLEOTIDE SEQUENCE [LARGE SCALE GENOMIC DNA]</scope>
    <source>
        <strain evidence="1 2">SA 807</strain>
    </source>
</reference>
<evidence type="ECO:0000313" key="2">
    <source>
        <dbReference type="Proteomes" id="UP000245626"/>
    </source>
</evidence>
<keyword evidence="2" id="KW-1185">Reference proteome</keyword>
<organism evidence="1 2">
    <name type="scientific">Violaceomyces palustris</name>
    <dbReference type="NCBI Taxonomy" id="1673888"/>
    <lineage>
        <taxon>Eukaryota</taxon>
        <taxon>Fungi</taxon>
        <taxon>Dikarya</taxon>
        <taxon>Basidiomycota</taxon>
        <taxon>Ustilaginomycotina</taxon>
        <taxon>Ustilaginomycetes</taxon>
        <taxon>Violaceomycetales</taxon>
        <taxon>Violaceomycetaceae</taxon>
        <taxon>Violaceomyces</taxon>
    </lineage>
</organism>
<name>A0ACD0P8L5_9BASI</name>
<dbReference type="Proteomes" id="UP000245626">
    <property type="component" value="Unassembled WGS sequence"/>
</dbReference>
<sequence>MPTSTKASPKKAPATPSSPAPKSALIASQVDPKQAQKAFAALAAHNQRMKEKEQADDSGKSALPLDGPSGDLQDPSNTVWLQISVKKLNTEKKVKPVRIPLSHPLYDPSSISACLLVKDPQREYKDLLMEQKIKSIARVVGVGKLKGKFKPFDARRALVKDHDIFLVDDRIVPLVPSLCGKVFFDAHKNPISVNITRRKKLKEELNSAISSTYYLQNKGSCSSVKLGFLSSHTASQLSENLMTSLPSIVKRIPGGWSNIQNIEVKTGNSVALPIYNCKLSEIKKVEGLEQAKSSSKGKAKASNSSKREREEEEVKEVEGEGKAESGADDEVLIPAAKEEEEEEDDEEEDLVPTAKKSKGSPAKAKASPAKAKTNKAPATPAKAKDSPAAKRVKTDLAAEATPKSSPKTKGVKASPAKQTPSKESPSKVKTPKVSPAKASPAKKAKK</sequence>